<evidence type="ECO:0000256" key="1">
    <source>
        <dbReference type="ARBA" id="ARBA00004429"/>
    </source>
</evidence>
<dbReference type="STRING" id="1121439.dsat_1285"/>
<dbReference type="GO" id="GO:0015920">
    <property type="term" value="P:lipopolysaccharide transport"/>
    <property type="evidence" value="ECO:0007669"/>
    <property type="project" value="TreeGrafter"/>
</dbReference>
<dbReference type="GO" id="GO:0140359">
    <property type="term" value="F:ABC-type transporter activity"/>
    <property type="evidence" value="ECO:0007669"/>
    <property type="project" value="InterPro"/>
</dbReference>
<dbReference type="PROSITE" id="PS51012">
    <property type="entry name" value="ABC_TM2"/>
    <property type="match status" value="1"/>
</dbReference>
<dbReference type="eggNOG" id="COG1682">
    <property type="taxonomic scope" value="Bacteria"/>
</dbReference>
<dbReference type="InterPro" id="IPR013525">
    <property type="entry name" value="ABC2_TM"/>
</dbReference>
<protein>
    <recommendedName>
        <fullName evidence="9">Transport permease protein</fullName>
    </recommendedName>
</protein>
<keyword evidence="12" id="KW-1185">Reference proteome</keyword>
<comment type="caution">
    <text evidence="11">The sequence shown here is derived from an EMBL/GenBank/DDBJ whole genome shotgun (WGS) entry which is preliminary data.</text>
</comment>
<feature type="transmembrane region" description="Helical" evidence="9">
    <location>
        <begin position="84"/>
        <end position="103"/>
    </location>
</feature>
<comment type="similarity">
    <text evidence="2 9">Belongs to the ABC-2 integral membrane protein family.</text>
</comment>
<feature type="domain" description="ABC transmembrane type-2" evidence="10">
    <location>
        <begin position="51"/>
        <end position="271"/>
    </location>
</feature>
<evidence type="ECO:0000256" key="8">
    <source>
        <dbReference type="ARBA" id="ARBA00023136"/>
    </source>
</evidence>
<dbReference type="InterPro" id="IPR047817">
    <property type="entry name" value="ABC2_TM_bact-type"/>
</dbReference>
<dbReference type="AlphaFoldDB" id="S7UEA3"/>
<evidence type="ECO:0000256" key="3">
    <source>
        <dbReference type="ARBA" id="ARBA00022448"/>
    </source>
</evidence>
<proteinExistence type="inferred from homology"/>
<keyword evidence="4 9" id="KW-1003">Cell membrane</keyword>
<evidence type="ECO:0000256" key="7">
    <source>
        <dbReference type="ARBA" id="ARBA00022989"/>
    </source>
</evidence>
<feature type="transmembrane region" description="Helical" evidence="9">
    <location>
        <begin position="197"/>
        <end position="215"/>
    </location>
</feature>
<keyword evidence="7 9" id="KW-1133">Transmembrane helix</keyword>
<dbReference type="Pfam" id="PF01061">
    <property type="entry name" value="ABC2_membrane"/>
    <property type="match status" value="1"/>
</dbReference>
<feature type="transmembrane region" description="Helical" evidence="9">
    <location>
        <begin position="160"/>
        <end position="185"/>
    </location>
</feature>
<evidence type="ECO:0000256" key="6">
    <source>
        <dbReference type="ARBA" id="ARBA00022692"/>
    </source>
</evidence>
<accession>S7UEA3</accession>
<dbReference type="EMBL" id="ATHI01000031">
    <property type="protein sequence ID" value="EPR30563.1"/>
    <property type="molecule type" value="Genomic_DNA"/>
</dbReference>
<evidence type="ECO:0000313" key="12">
    <source>
        <dbReference type="Proteomes" id="UP000014975"/>
    </source>
</evidence>
<feature type="transmembrane region" description="Helical" evidence="9">
    <location>
        <begin position="124"/>
        <end position="154"/>
    </location>
</feature>
<keyword evidence="5" id="KW-0997">Cell inner membrane</keyword>
<reference evidence="11 12" key="1">
    <citation type="journal article" date="2013" name="Genome Announc.">
        <title>Draft genome sequences for three mercury-methylating, sulfate-reducing bacteria.</title>
        <authorList>
            <person name="Brown S.D."/>
            <person name="Hurt R.A.Jr."/>
            <person name="Gilmour C.C."/>
            <person name="Elias D.A."/>
        </authorList>
    </citation>
    <scope>NUCLEOTIDE SEQUENCE [LARGE SCALE GENOMIC DNA]</scope>
    <source>
        <strain evidence="11 12">DSM 16529</strain>
    </source>
</reference>
<name>S7UEA3_9BACT</name>
<keyword evidence="3 9" id="KW-0813">Transport</keyword>
<feature type="transmembrane region" description="Helical" evidence="9">
    <location>
        <begin position="249"/>
        <end position="268"/>
    </location>
</feature>
<sequence length="279" mass="30939">MNGQGAIRNRVVIEQRKGLRALNLAELRDYRDLLFFLVWRSIRVRYAQSLLGVGWAVIQPLFSMIVFTVIFGNLAKVDSDGAPYAVFSFAALVPWTYFSNALTESAGSLVGNAGMIRKVYFPRMVLPLSAVFAKLIDFCIALVMLAGIMAWYGIVPTPYALTLPLLVVLMMLTATGIGMWLTALAIQYRDVQYSMNFVVQLMMYAAPVVYPASLIPEQYVLWYSLNPMVGVIEGFRAALLGTVPMPWQAIGLGFAVSSFLAVTGALYFRNKERIFADVA</sequence>
<dbReference type="InterPro" id="IPR000412">
    <property type="entry name" value="ABC_2_transport"/>
</dbReference>
<dbReference type="PANTHER" id="PTHR30413:SF8">
    <property type="entry name" value="TRANSPORT PERMEASE PROTEIN"/>
    <property type="match status" value="1"/>
</dbReference>
<dbReference type="RefSeq" id="WP_020887982.1">
    <property type="nucleotide sequence ID" value="NZ_ATHI01000031.1"/>
</dbReference>
<evidence type="ECO:0000256" key="2">
    <source>
        <dbReference type="ARBA" id="ARBA00007783"/>
    </source>
</evidence>
<comment type="subcellular location">
    <subcellularLocation>
        <location evidence="1">Cell inner membrane</location>
        <topology evidence="1">Multi-pass membrane protein</topology>
    </subcellularLocation>
    <subcellularLocation>
        <location evidence="9">Cell membrane</location>
        <topology evidence="9">Multi-pass membrane protein</topology>
    </subcellularLocation>
</comment>
<evidence type="ECO:0000256" key="5">
    <source>
        <dbReference type="ARBA" id="ARBA00022519"/>
    </source>
</evidence>
<dbReference type="Proteomes" id="UP000014975">
    <property type="component" value="Unassembled WGS sequence"/>
</dbReference>
<dbReference type="PATRIC" id="fig|1121439.3.peg.2670"/>
<keyword evidence="8 9" id="KW-0472">Membrane</keyword>
<dbReference type="PRINTS" id="PR00164">
    <property type="entry name" value="ABC2TRNSPORT"/>
</dbReference>
<feature type="transmembrane region" description="Helical" evidence="9">
    <location>
        <begin position="50"/>
        <end position="72"/>
    </location>
</feature>
<evidence type="ECO:0000256" key="9">
    <source>
        <dbReference type="RuleBase" id="RU361157"/>
    </source>
</evidence>
<dbReference type="GO" id="GO:0043190">
    <property type="term" value="C:ATP-binding cassette (ABC) transporter complex"/>
    <property type="evidence" value="ECO:0007669"/>
    <property type="project" value="InterPro"/>
</dbReference>
<dbReference type="PANTHER" id="PTHR30413">
    <property type="entry name" value="INNER MEMBRANE TRANSPORT PERMEASE"/>
    <property type="match status" value="1"/>
</dbReference>
<evidence type="ECO:0000256" key="4">
    <source>
        <dbReference type="ARBA" id="ARBA00022475"/>
    </source>
</evidence>
<gene>
    <name evidence="11" type="ORF">dsat_1285</name>
</gene>
<organism evidence="11 12">
    <name type="scientific">Alkalidesulfovibrio alkalitolerans DSM 16529</name>
    <dbReference type="NCBI Taxonomy" id="1121439"/>
    <lineage>
        <taxon>Bacteria</taxon>
        <taxon>Pseudomonadati</taxon>
        <taxon>Thermodesulfobacteriota</taxon>
        <taxon>Desulfovibrionia</taxon>
        <taxon>Desulfovibrionales</taxon>
        <taxon>Desulfovibrionaceae</taxon>
        <taxon>Alkalidesulfovibrio</taxon>
    </lineage>
</organism>
<evidence type="ECO:0000259" key="10">
    <source>
        <dbReference type="PROSITE" id="PS51012"/>
    </source>
</evidence>
<dbReference type="OrthoDB" id="9786910at2"/>
<keyword evidence="6 9" id="KW-0812">Transmembrane</keyword>
<evidence type="ECO:0000313" key="11">
    <source>
        <dbReference type="EMBL" id="EPR30563.1"/>
    </source>
</evidence>